<dbReference type="Gene3D" id="3.90.79.10">
    <property type="entry name" value="Nucleoside Triphosphate Pyrophosphohydrolase"/>
    <property type="match status" value="1"/>
</dbReference>
<dbReference type="SUPFAM" id="SSF55811">
    <property type="entry name" value="Nudix"/>
    <property type="match status" value="1"/>
</dbReference>
<evidence type="ECO:0000256" key="1">
    <source>
        <dbReference type="ARBA" id="ARBA00001946"/>
    </source>
</evidence>
<evidence type="ECO:0000256" key="2">
    <source>
        <dbReference type="ARBA" id="ARBA00022801"/>
    </source>
</evidence>
<accession>A0A7K1GR49</accession>
<organism evidence="4 5">
    <name type="scientific">Myroides pelagicus</name>
    <dbReference type="NCBI Taxonomy" id="270914"/>
    <lineage>
        <taxon>Bacteria</taxon>
        <taxon>Pseudomonadati</taxon>
        <taxon>Bacteroidota</taxon>
        <taxon>Flavobacteriia</taxon>
        <taxon>Flavobacteriales</taxon>
        <taxon>Flavobacteriaceae</taxon>
        <taxon>Myroides</taxon>
    </lineage>
</organism>
<dbReference type="Pfam" id="PF00293">
    <property type="entry name" value="NUDIX"/>
    <property type="match status" value="1"/>
</dbReference>
<keyword evidence="5" id="KW-1185">Reference proteome</keyword>
<comment type="caution">
    <text evidence="4">The sequence shown here is derived from an EMBL/GenBank/DDBJ whole genome shotgun (WGS) entry which is preliminary data.</text>
</comment>
<evidence type="ECO:0000313" key="5">
    <source>
        <dbReference type="Proteomes" id="UP000488936"/>
    </source>
</evidence>
<dbReference type="InterPro" id="IPR000086">
    <property type="entry name" value="NUDIX_hydrolase_dom"/>
</dbReference>
<dbReference type="OrthoDB" id="9789605at2"/>
<sequence length="148" mass="16809">MVCVIHLTVIQQNWLNLHTAGLVVVDSGRLLLAYSNNKKAWYLPGGKIDSLENSREALIREIEEELSLIIAPDELTYLCPITAPAYGEKLNIMMRQDCYTYPLKGQVVQANNEIGAVKYFSYQEYLQEPILVPGVLMVYEQLTDRAML</sequence>
<dbReference type="Proteomes" id="UP000488936">
    <property type="component" value="Unassembled WGS sequence"/>
</dbReference>
<name>A0A7K1GR49_9FLAO</name>
<dbReference type="PANTHER" id="PTHR43046">
    <property type="entry name" value="GDP-MANNOSE MANNOSYL HYDROLASE"/>
    <property type="match status" value="1"/>
</dbReference>
<dbReference type="PROSITE" id="PS51462">
    <property type="entry name" value="NUDIX"/>
    <property type="match status" value="1"/>
</dbReference>
<dbReference type="GO" id="GO:0016787">
    <property type="term" value="F:hydrolase activity"/>
    <property type="evidence" value="ECO:0007669"/>
    <property type="project" value="UniProtKB-KW"/>
</dbReference>
<dbReference type="CDD" id="cd04690">
    <property type="entry name" value="NUDIX_Hydrolase"/>
    <property type="match status" value="1"/>
</dbReference>
<gene>
    <name evidence="4" type="ORF">GJV77_11870</name>
</gene>
<dbReference type="PANTHER" id="PTHR43046:SF2">
    <property type="entry name" value="8-OXO-DGTP DIPHOSPHATASE-RELATED"/>
    <property type="match status" value="1"/>
</dbReference>
<dbReference type="InterPro" id="IPR015797">
    <property type="entry name" value="NUDIX_hydrolase-like_dom_sf"/>
</dbReference>
<feature type="domain" description="Nudix hydrolase" evidence="3">
    <location>
        <begin position="14"/>
        <end position="144"/>
    </location>
</feature>
<keyword evidence="2" id="KW-0378">Hydrolase</keyword>
<evidence type="ECO:0000259" key="3">
    <source>
        <dbReference type="PROSITE" id="PS51462"/>
    </source>
</evidence>
<protein>
    <submittedName>
        <fullName evidence="4">NUDIX domain-containing protein</fullName>
    </submittedName>
</protein>
<evidence type="ECO:0000313" key="4">
    <source>
        <dbReference type="EMBL" id="MTH30594.1"/>
    </source>
</evidence>
<proteinExistence type="predicted"/>
<dbReference type="EMBL" id="WMJY01000032">
    <property type="protein sequence ID" value="MTH30594.1"/>
    <property type="molecule type" value="Genomic_DNA"/>
</dbReference>
<dbReference type="AlphaFoldDB" id="A0A7K1GR49"/>
<comment type="cofactor">
    <cofactor evidence="1">
        <name>Mg(2+)</name>
        <dbReference type="ChEBI" id="CHEBI:18420"/>
    </cofactor>
</comment>
<reference evidence="4 5" key="1">
    <citation type="journal article" date="2006" name="Int. J. Syst. Evol. Microbiol.">
        <title>Myroides pelagicus sp. nov., isolated from seawater in Thailand.</title>
        <authorList>
            <person name="Yoon J."/>
            <person name="Maneerat S."/>
            <person name="Kawai F."/>
            <person name="Yokota A."/>
        </authorList>
    </citation>
    <scope>NUCLEOTIDE SEQUENCE [LARGE SCALE GENOMIC DNA]</scope>
    <source>
        <strain evidence="4 5">SM1T</strain>
    </source>
</reference>